<dbReference type="AlphaFoldDB" id="A0A913Z3P2"/>
<keyword evidence="3" id="KW-1185">Reference proteome</keyword>
<dbReference type="Proteomes" id="UP000887568">
    <property type="component" value="Unplaced"/>
</dbReference>
<dbReference type="EnsemblMetazoa" id="XM_038189708.1">
    <property type="protein sequence ID" value="XP_038045636.1"/>
    <property type="gene ID" value="LOC119720149"/>
</dbReference>
<organism evidence="2 3">
    <name type="scientific">Patiria miniata</name>
    <name type="common">Bat star</name>
    <name type="synonym">Asterina miniata</name>
    <dbReference type="NCBI Taxonomy" id="46514"/>
    <lineage>
        <taxon>Eukaryota</taxon>
        <taxon>Metazoa</taxon>
        <taxon>Echinodermata</taxon>
        <taxon>Eleutherozoa</taxon>
        <taxon>Asterozoa</taxon>
        <taxon>Asteroidea</taxon>
        <taxon>Valvatacea</taxon>
        <taxon>Valvatida</taxon>
        <taxon>Asterinidae</taxon>
        <taxon>Patiria</taxon>
    </lineage>
</organism>
<feature type="region of interest" description="Disordered" evidence="1">
    <location>
        <begin position="604"/>
        <end position="631"/>
    </location>
</feature>
<protein>
    <submittedName>
        <fullName evidence="2">Uncharacterized protein</fullName>
    </submittedName>
</protein>
<sequence length="690" mass="76542">MKNDRLMAKPVEVVMLFGPPFAGKTAYCKHHLSTSHERISAIDQFKEDPTLGLRQVILKIVALLKQGKSVVIDDENWSRSTRQSYVTSISSKVPNCKFRCIKFNSDGPLSLRWMHQWSLAKSLLNLDETSLNDLAQREARISQWLGEDVAGKRPEFPTAQGGLNLQDVRVRLTAEVDYKFEVPALFIQWEGIVQPNDARTNQCMEGTREVLQTWTSCNPWGRIIIISGRSHSDDSTSRMSSKEIVMDMKQSLMELCQSVPCPIYSTLLPDPNSSSSSFATPPQPGLLAFLQRFHHIHLWHRGSLYLHRTKDHADCAQAAGVKCLKAAAALKSPRLVYQSQCSSRDDVNSILKDIKLIGPSGSGQLRSTPRIPLYSETVASGDDGCFFRESICGRTLGICYKDRETLDKYQELYVETATRITDPGSRMVTRIPDSQATDGQGQIANHADSAVTNTQAAPKSGTQQTTREPPSWMLSQSLKKTKKVDRLMGVESLEDSSLEEPQRKKKSEVPPLPSTVYCLSPAELYETALLILQENERLGDSSQTDLKDSSPSQETQEPRTTTEDASNAGDQSEDSTSAESANEIDMNFEGRAANLLDDIFMVESPAMKPPPRKTKVSKKSRKSAKSPSLWPECYVPDTVTSVPETAGFTAASIAPKESTTASVGESSERQKKEGMKTNRGPDFSFLDEIF</sequence>
<feature type="region of interest" description="Disordered" evidence="1">
    <location>
        <begin position="537"/>
        <end position="581"/>
    </location>
</feature>
<feature type="compositionally biased region" description="Basic and acidic residues" evidence="1">
    <location>
        <begin position="666"/>
        <end position="676"/>
    </location>
</feature>
<evidence type="ECO:0000313" key="3">
    <source>
        <dbReference type="Proteomes" id="UP000887568"/>
    </source>
</evidence>
<dbReference type="SUPFAM" id="SSF52540">
    <property type="entry name" value="P-loop containing nucleoside triphosphate hydrolases"/>
    <property type="match status" value="1"/>
</dbReference>
<evidence type="ECO:0000313" key="2">
    <source>
        <dbReference type="EnsemblMetazoa" id="XP_038045636.1"/>
    </source>
</evidence>
<dbReference type="Gene3D" id="3.40.50.300">
    <property type="entry name" value="P-loop containing nucleotide triphosphate hydrolases"/>
    <property type="match status" value="1"/>
</dbReference>
<name>A0A913Z3P2_PATMI</name>
<dbReference type="RefSeq" id="XP_038045636.1">
    <property type="nucleotide sequence ID" value="XM_038189708.1"/>
</dbReference>
<dbReference type="InterPro" id="IPR027417">
    <property type="entry name" value="P-loop_NTPase"/>
</dbReference>
<feature type="compositionally biased region" description="Basic residues" evidence="1">
    <location>
        <begin position="610"/>
        <end position="624"/>
    </location>
</feature>
<accession>A0A913Z3P2</accession>
<feature type="compositionally biased region" description="Polar residues" evidence="1">
    <location>
        <begin position="540"/>
        <end position="555"/>
    </location>
</feature>
<dbReference type="GeneID" id="119720149"/>
<reference evidence="2" key="1">
    <citation type="submission" date="2022-11" db="UniProtKB">
        <authorList>
            <consortium name="EnsemblMetazoa"/>
        </authorList>
    </citation>
    <scope>IDENTIFICATION</scope>
</reference>
<feature type="compositionally biased region" description="Polar residues" evidence="1">
    <location>
        <begin position="563"/>
        <end position="580"/>
    </location>
</feature>
<feature type="region of interest" description="Disordered" evidence="1">
    <location>
        <begin position="451"/>
        <end position="514"/>
    </location>
</feature>
<feature type="compositionally biased region" description="Polar residues" evidence="1">
    <location>
        <begin position="451"/>
        <end position="478"/>
    </location>
</feature>
<dbReference type="OMA" id="NCKFRCI"/>
<dbReference type="OrthoDB" id="6143546at2759"/>
<proteinExistence type="predicted"/>
<evidence type="ECO:0000256" key="1">
    <source>
        <dbReference type="SAM" id="MobiDB-lite"/>
    </source>
</evidence>
<feature type="region of interest" description="Disordered" evidence="1">
    <location>
        <begin position="650"/>
        <end position="690"/>
    </location>
</feature>